<name>A0A0B9A1H3_9SPHN</name>
<sequence length="137" mass="15623">MIEVFDWTMEFFFEIFLQFFGEIIVQVLAELLAEFGIRSLADPVREPRTPVYSMVGYTLWGLIAGAISLFLFPASAIRNPAFRTINLVVTPLVIAAIMAMLGRARNKRGQLLVRLDRFGYAYLFAFSMALVRFIWAS</sequence>
<comment type="caution">
    <text evidence="2">The sequence shown here is derived from an EMBL/GenBank/DDBJ whole genome shotgun (WGS) entry which is preliminary data.</text>
</comment>
<keyword evidence="1" id="KW-0472">Membrane</keyword>
<evidence type="ECO:0000313" key="3">
    <source>
        <dbReference type="Proteomes" id="UP000031338"/>
    </source>
</evidence>
<keyword evidence="3" id="KW-1185">Reference proteome</keyword>
<protein>
    <submittedName>
        <fullName evidence="2">Uncharacterized protein</fullName>
    </submittedName>
</protein>
<keyword evidence="1" id="KW-0812">Transmembrane</keyword>
<keyword evidence="1" id="KW-1133">Transmembrane helix</keyword>
<reference evidence="2 3" key="1">
    <citation type="submission" date="2014-10" db="EMBL/GenBank/DDBJ databases">
        <title>Draft genome sequence of Novosphingobium subterraneum DSM 12447.</title>
        <authorList>
            <person name="Gan H.M."/>
            <person name="Gan H.Y."/>
            <person name="Savka M.A."/>
        </authorList>
    </citation>
    <scope>NUCLEOTIDE SEQUENCE [LARGE SCALE GENOMIC DNA]</scope>
    <source>
        <strain evidence="2 3">DSM 12447</strain>
    </source>
</reference>
<feature type="transmembrane region" description="Helical" evidence="1">
    <location>
        <begin position="54"/>
        <end position="72"/>
    </location>
</feature>
<dbReference type="AlphaFoldDB" id="A0A0B9A1H3"/>
<dbReference type="STRING" id="48936.NJ75_03827"/>
<accession>A0A0B9A1H3</accession>
<dbReference type="RefSeq" id="WP_230487675.1">
    <property type="nucleotide sequence ID" value="NZ_JRVC01000023.1"/>
</dbReference>
<feature type="transmembrane region" description="Helical" evidence="1">
    <location>
        <begin position="15"/>
        <end position="33"/>
    </location>
</feature>
<organism evidence="2 3">
    <name type="scientific">Novosphingobium subterraneum</name>
    <dbReference type="NCBI Taxonomy" id="48936"/>
    <lineage>
        <taxon>Bacteria</taxon>
        <taxon>Pseudomonadati</taxon>
        <taxon>Pseudomonadota</taxon>
        <taxon>Alphaproteobacteria</taxon>
        <taxon>Sphingomonadales</taxon>
        <taxon>Sphingomonadaceae</taxon>
        <taxon>Novosphingobium</taxon>
    </lineage>
</organism>
<feature type="transmembrane region" description="Helical" evidence="1">
    <location>
        <begin position="84"/>
        <end position="102"/>
    </location>
</feature>
<dbReference type="Proteomes" id="UP000031338">
    <property type="component" value="Unassembled WGS sequence"/>
</dbReference>
<gene>
    <name evidence="2" type="ORF">NJ75_03827</name>
</gene>
<evidence type="ECO:0000256" key="1">
    <source>
        <dbReference type="SAM" id="Phobius"/>
    </source>
</evidence>
<dbReference type="PATRIC" id="fig|48936.3.peg.3863"/>
<feature type="transmembrane region" description="Helical" evidence="1">
    <location>
        <begin position="118"/>
        <end position="135"/>
    </location>
</feature>
<proteinExistence type="predicted"/>
<dbReference type="EMBL" id="JRVC01000023">
    <property type="protein sequence ID" value="KHS43198.1"/>
    <property type="molecule type" value="Genomic_DNA"/>
</dbReference>
<evidence type="ECO:0000313" key="2">
    <source>
        <dbReference type="EMBL" id="KHS43198.1"/>
    </source>
</evidence>